<dbReference type="Proteomes" id="UP000555728">
    <property type="component" value="Unassembled WGS sequence"/>
</dbReference>
<comment type="function">
    <text evidence="6">Specifically methylates the N7 position of guanine in position 527 of 16S rRNA.</text>
</comment>
<dbReference type="SUPFAM" id="SSF53335">
    <property type="entry name" value="S-adenosyl-L-methionine-dependent methyltransferases"/>
    <property type="match status" value="1"/>
</dbReference>
<dbReference type="CDD" id="cd02440">
    <property type="entry name" value="AdoMet_MTases"/>
    <property type="match status" value="1"/>
</dbReference>
<accession>A0A7W6S095</accession>
<evidence type="ECO:0000256" key="5">
    <source>
        <dbReference type="ARBA" id="ARBA00022691"/>
    </source>
</evidence>
<keyword evidence="2 6" id="KW-0698">rRNA processing</keyword>
<dbReference type="PANTHER" id="PTHR31760">
    <property type="entry name" value="S-ADENOSYL-L-METHIONINE-DEPENDENT METHYLTRANSFERASES SUPERFAMILY PROTEIN"/>
    <property type="match status" value="1"/>
</dbReference>
<dbReference type="GO" id="GO:0005829">
    <property type="term" value="C:cytosol"/>
    <property type="evidence" value="ECO:0007669"/>
    <property type="project" value="TreeGrafter"/>
</dbReference>
<dbReference type="InterPro" id="IPR003682">
    <property type="entry name" value="rRNA_ssu_MeTfrase_G"/>
</dbReference>
<keyword evidence="4 6" id="KW-0808">Transferase</keyword>
<dbReference type="GO" id="GO:0070043">
    <property type="term" value="F:rRNA (guanine-N7-)-methyltransferase activity"/>
    <property type="evidence" value="ECO:0007669"/>
    <property type="project" value="UniProtKB-UniRule"/>
</dbReference>
<dbReference type="HAMAP" id="MF_00074">
    <property type="entry name" value="16SrRNA_methyltr_G"/>
    <property type="match status" value="1"/>
</dbReference>
<feature type="binding site" evidence="6">
    <location>
        <position position="122"/>
    </location>
    <ligand>
        <name>S-adenosyl-L-methionine</name>
        <dbReference type="ChEBI" id="CHEBI:59789"/>
    </ligand>
</feature>
<feature type="compositionally biased region" description="Basic and acidic residues" evidence="7">
    <location>
        <begin position="12"/>
        <end position="25"/>
    </location>
</feature>
<evidence type="ECO:0000313" key="9">
    <source>
        <dbReference type="Proteomes" id="UP000555728"/>
    </source>
</evidence>
<keyword evidence="9" id="KW-1185">Reference proteome</keyword>
<sequence>MSTVRSRPPGRGPRDRSTDHRDGRRTAAPALGLPPPADCRAGLAAALGRDPAAVPAAVPDETVARLRALLELLATWTRRINLVGPATLPQAWERHVLDSARLVPLIPPGARRVVDLGSGAGFPGLVLALLGAPDVHLVESDQRKAAFLREVARVTGAPVTVHAARIEAVPPLAADVVTARALAPLPDLLPLVTRHLTPDGVALLPKGRGAESELTACRERWIMRVDSHPGPGPSAAAAAPVRGGADPDSAGPILILREIRRAPSPA</sequence>
<gene>
    <name evidence="6" type="primary">rsmG</name>
    <name evidence="8" type="ORF">GGD88_002086</name>
</gene>
<comment type="similarity">
    <text evidence="6">Belongs to the methyltransferase superfamily. RNA methyltransferase RsmG family.</text>
</comment>
<dbReference type="EMBL" id="JACIGI010000015">
    <property type="protein sequence ID" value="MBB4286357.1"/>
    <property type="molecule type" value="Genomic_DNA"/>
</dbReference>
<evidence type="ECO:0000256" key="2">
    <source>
        <dbReference type="ARBA" id="ARBA00022552"/>
    </source>
</evidence>
<dbReference type="NCBIfam" id="TIGR00138">
    <property type="entry name" value="rsmG_gidB"/>
    <property type="match status" value="1"/>
</dbReference>
<reference evidence="8 9" key="1">
    <citation type="submission" date="2020-08" db="EMBL/GenBank/DDBJ databases">
        <title>Genome sequencing of Purple Non-Sulfur Bacteria from various extreme environments.</title>
        <authorList>
            <person name="Mayer M."/>
        </authorList>
    </citation>
    <scope>NUCLEOTIDE SEQUENCE [LARGE SCALE GENOMIC DNA]</scope>
    <source>
        <strain evidence="8 9">JA135</strain>
    </source>
</reference>
<dbReference type="Gene3D" id="3.40.50.150">
    <property type="entry name" value="Vaccinia Virus protein VP39"/>
    <property type="match status" value="1"/>
</dbReference>
<keyword evidence="5 6" id="KW-0949">S-adenosyl-L-methionine</keyword>
<feature type="binding site" evidence="6">
    <location>
        <position position="180"/>
    </location>
    <ligand>
        <name>S-adenosyl-L-methionine</name>
        <dbReference type="ChEBI" id="CHEBI:59789"/>
    </ligand>
</feature>
<keyword evidence="1 6" id="KW-0963">Cytoplasm</keyword>
<dbReference type="Pfam" id="PF02527">
    <property type="entry name" value="GidB"/>
    <property type="match status" value="1"/>
</dbReference>
<keyword evidence="3 6" id="KW-0489">Methyltransferase</keyword>
<protein>
    <recommendedName>
        <fullName evidence="6">Ribosomal RNA small subunit methyltransferase G</fullName>
        <ecNumber evidence="6">2.1.1.170</ecNumber>
    </recommendedName>
    <alternativeName>
        <fullName evidence="6">16S rRNA 7-methylguanosine methyltransferase</fullName>
        <shortName evidence="6">16S rRNA m7G methyltransferase</shortName>
    </alternativeName>
</protein>
<dbReference type="PANTHER" id="PTHR31760:SF0">
    <property type="entry name" value="S-ADENOSYL-L-METHIONINE-DEPENDENT METHYLTRANSFERASES SUPERFAMILY PROTEIN"/>
    <property type="match status" value="1"/>
</dbReference>
<feature type="region of interest" description="Disordered" evidence="7">
    <location>
        <begin position="1"/>
        <end position="35"/>
    </location>
</feature>
<feature type="binding site" evidence="6">
    <location>
        <begin position="166"/>
        <end position="167"/>
    </location>
    <ligand>
        <name>S-adenosyl-L-methionine</name>
        <dbReference type="ChEBI" id="CHEBI:59789"/>
    </ligand>
</feature>
<comment type="catalytic activity">
    <reaction evidence="6">
        <text>guanosine(527) in 16S rRNA + S-adenosyl-L-methionine = N(7)-methylguanosine(527) in 16S rRNA + S-adenosyl-L-homocysteine</text>
        <dbReference type="Rhea" id="RHEA:42732"/>
        <dbReference type="Rhea" id="RHEA-COMP:10209"/>
        <dbReference type="Rhea" id="RHEA-COMP:10210"/>
        <dbReference type="ChEBI" id="CHEBI:57856"/>
        <dbReference type="ChEBI" id="CHEBI:59789"/>
        <dbReference type="ChEBI" id="CHEBI:74269"/>
        <dbReference type="ChEBI" id="CHEBI:74480"/>
        <dbReference type="EC" id="2.1.1.170"/>
    </reaction>
</comment>
<dbReference type="InterPro" id="IPR029063">
    <property type="entry name" value="SAM-dependent_MTases_sf"/>
</dbReference>
<evidence type="ECO:0000256" key="4">
    <source>
        <dbReference type="ARBA" id="ARBA00022679"/>
    </source>
</evidence>
<dbReference type="EC" id="2.1.1.170" evidence="6"/>
<evidence type="ECO:0000256" key="1">
    <source>
        <dbReference type="ARBA" id="ARBA00022490"/>
    </source>
</evidence>
<proteinExistence type="inferred from homology"/>
<evidence type="ECO:0000256" key="7">
    <source>
        <dbReference type="SAM" id="MobiDB-lite"/>
    </source>
</evidence>
<dbReference type="AlphaFoldDB" id="A0A7W6S095"/>
<evidence type="ECO:0000256" key="6">
    <source>
        <dbReference type="HAMAP-Rule" id="MF_00074"/>
    </source>
</evidence>
<feature type="compositionally biased region" description="Low complexity" evidence="7">
    <location>
        <begin position="233"/>
        <end position="244"/>
    </location>
</feature>
<evidence type="ECO:0000256" key="3">
    <source>
        <dbReference type="ARBA" id="ARBA00022603"/>
    </source>
</evidence>
<dbReference type="RefSeq" id="WP_184435149.1">
    <property type="nucleotide sequence ID" value="NZ_JACIGI010000015.1"/>
</dbReference>
<name>A0A7W6S095_9PROT</name>
<comment type="caution">
    <text evidence="6">Lacks conserved residue(s) required for the propagation of feature annotation.</text>
</comment>
<comment type="subcellular location">
    <subcellularLocation>
        <location evidence="6">Cytoplasm</location>
    </subcellularLocation>
</comment>
<evidence type="ECO:0000313" key="8">
    <source>
        <dbReference type="EMBL" id="MBB4286357.1"/>
    </source>
</evidence>
<organism evidence="8 9">
    <name type="scientific">Roseospira goensis</name>
    <dbReference type="NCBI Taxonomy" id="391922"/>
    <lineage>
        <taxon>Bacteria</taxon>
        <taxon>Pseudomonadati</taxon>
        <taxon>Pseudomonadota</taxon>
        <taxon>Alphaproteobacteria</taxon>
        <taxon>Rhodospirillales</taxon>
        <taxon>Rhodospirillaceae</taxon>
        <taxon>Roseospira</taxon>
    </lineage>
</organism>
<feature type="region of interest" description="Disordered" evidence="7">
    <location>
        <begin position="226"/>
        <end position="250"/>
    </location>
</feature>
<feature type="binding site" evidence="6">
    <location>
        <position position="117"/>
    </location>
    <ligand>
        <name>S-adenosyl-L-methionine</name>
        <dbReference type="ChEBI" id="CHEBI:59789"/>
    </ligand>
</feature>
<comment type="caution">
    <text evidence="8">The sequence shown here is derived from an EMBL/GenBank/DDBJ whole genome shotgun (WGS) entry which is preliminary data.</text>
</comment>